<evidence type="ECO:0000313" key="3">
    <source>
        <dbReference type="Proteomes" id="UP000011087"/>
    </source>
</evidence>
<dbReference type="Proteomes" id="UP000011087">
    <property type="component" value="Unassembled WGS sequence"/>
</dbReference>
<gene>
    <name evidence="1" type="ORF">GUITHDRAFT_148531</name>
</gene>
<reference evidence="3" key="2">
    <citation type="submission" date="2012-11" db="EMBL/GenBank/DDBJ databases">
        <authorList>
            <person name="Kuo A."/>
            <person name="Curtis B.A."/>
            <person name="Tanifuji G."/>
            <person name="Burki F."/>
            <person name="Gruber A."/>
            <person name="Irimia M."/>
            <person name="Maruyama S."/>
            <person name="Arias M.C."/>
            <person name="Ball S.G."/>
            <person name="Gile G.H."/>
            <person name="Hirakawa Y."/>
            <person name="Hopkins J.F."/>
            <person name="Rensing S.A."/>
            <person name="Schmutz J."/>
            <person name="Symeonidi A."/>
            <person name="Elias M."/>
            <person name="Eveleigh R.J."/>
            <person name="Herman E.K."/>
            <person name="Klute M.J."/>
            <person name="Nakayama T."/>
            <person name="Obornik M."/>
            <person name="Reyes-Prieto A."/>
            <person name="Armbrust E.V."/>
            <person name="Aves S.J."/>
            <person name="Beiko R.G."/>
            <person name="Coutinho P."/>
            <person name="Dacks J.B."/>
            <person name="Durnford D.G."/>
            <person name="Fast N.M."/>
            <person name="Green B.R."/>
            <person name="Grisdale C."/>
            <person name="Hempe F."/>
            <person name="Henrissat B."/>
            <person name="Hoppner M.P."/>
            <person name="Ishida K.-I."/>
            <person name="Kim E."/>
            <person name="Koreny L."/>
            <person name="Kroth P.G."/>
            <person name="Liu Y."/>
            <person name="Malik S.-B."/>
            <person name="Maier U.G."/>
            <person name="McRose D."/>
            <person name="Mock T."/>
            <person name="Neilson J.A."/>
            <person name="Onodera N.T."/>
            <person name="Poole A.M."/>
            <person name="Pritham E.J."/>
            <person name="Richards T.A."/>
            <person name="Rocap G."/>
            <person name="Roy S.W."/>
            <person name="Sarai C."/>
            <person name="Schaack S."/>
            <person name="Shirato S."/>
            <person name="Slamovits C.H."/>
            <person name="Spencer D.F."/>
            <person name="Suzuki S."/>
            <person name="Worden A.Z."/>
            <person name="Zauner S."/>
            <person name="Barry K."/>
            <person name="Bell C."/>
            <person name="Bharti A.K."/>
            <person name="Crow J.A."/>
            <person name="Grimwood J."/>
            <person name="Kramer R."/>
            <person name="Lindquist E."/>
            <person name="Lucas S."/>
            <person name="Salamov A."/>
            <person name="McFadden G.I."/>
            <person name="Lane C.E."/>
            <person name="Keeling P.J."/>
            <person name="Gray M.W."/>
            <person name="Grigoriev I.V."/>
            <person name="Archibald J.M."/>
        </authorList>
    </citation>
    <scope>NUCLEOTIDE SEQUENCE</scope>
    <source>
        <strain evidence="3">CCMP2712</strain>
    </source>
</reference>
<name>L1I8Z7_GUITC</name>
<sequence length="182" mass="20882">MTYTKPEVGERCCICKRLQDDISCALCCKRRTDEKKFKKEIAEALEGHRRNLKQAIVILENARNVLEPTYKRKLDKIFANIFLCLDDPDASLKTSRWMPGKLSQYWKCPSFNLSTISPAANAEWMSIPVSICADQITKSAAISLRESGLEHLNVSCNAKLRKIAVKIIDRGEYYLMKYLRMV</sequence>
<organism evidence="1">
    <name type="scientific">Guillardia theta (strain CCMP2712)</name>
    <name type="common">Cryptophyte</name>
    <dbReference type="NCBI Taxonomy" id="905079"/>
    <lineage>
        <taxon>Eukaryota</taxon>
        <taxon>Cryptophyceae</taxon>
        <taxon>Pyrenomonadales</taxon>
        <taxon>Geminigeraceae</taxon>
        <taxon>Guillardia</taxon>
    </lineage>
</organism>
<dbReference type="RefSeq" id="XP_005819562.1">
    <property type="nucleotide sequence ID" value="XM_005819505.1"/>
</dbReference>
<protein>
    <submittedName>
        <fullName evidence="1 2">Uncharacterized protein</fullName>
    </submittedName>
</protein>
<reference evidence="2" key="3">
    <citation type="submission" date="2016-03" db="UniProtKB">
        <authorList>
            <consortium name="EnsemblProtists"/>
        </authorList>
    </citation>
    <scope>IDENTIFICATION</scope>
</reference>
<dbReference type="GeneID" id="17289308"/>
<reference evidence="1 3" key="1">
    <citation type="journal article" date="2012" name="Nature">
        <title>Algal genomes reveal evolutionary mosaicism and the fate of nucleomorphs.</title>
        <authorList>
            <consortium name="DOE Joint Genome Institute"/>
            <person name="Curtis B.A."/>
            <person name="Tanifuji G."/>
            <person name="Burki F."/>
            <person name="Gruber A."/>
            <person name="Irimia M."/>
            <person name="Maruyama S."/>
            <person name="Arias M.C."/>
            <person name="Ball S.G."/>
            <person name="Gile G.H."/>
            <person name="Hirakawa Y."/>
            <person name="Hopkins J.F."/>
            <person name="Kuo A."/>
            <person name="Rensing S.A."/>
            <person name="Schmutz J."/>
            <person name="Symeonidi A."/>
            <person name="Elias M."/>
            <person name="Eveleigh R.J."/>
            <person name="Herman E.K."/>
            <person name="Klute M.J."/>
            <person name="Nakayama T."/>
            <person name="Obornik M."/>
            <person name="Reyes-Prieto A."/>
            <person name="Armbrust E.V."/>
            <person name="Aves S.J."/>
            <person name="Beiko R.G."/>
            <person name="Coutinho P."/>
            <person name="Dacks J.B."/>
            <person name="Durnford D.G."/>
            <person name="Fast N.M."/>
            <person name="Green B.R."/>
            <person name="Grisdale C.J."/>
            <person name="Hempel F."/>
            <person name="Henrissat B."/>
            <person name="Hoppner M.P."/>
            <person name="Ishida K."/>
            <person name="Kim E."/>
            <person name="Koreny L."/>
            <person name="Kroth P.G."/>
            <person name="Liu Y."/>
            <person name="Malik S.B."/>
            <person name="Maier U.G."/>
            <person name="McRose D."/>
            <person name="Mock T."/>
            <person name="Neilson J.A."/>
            <person name="Onodera N.T."/>
            <person name="Poole A.M."/>
            <person name="Pritham E.J."/>
            <person name="Richards T.A."/>
            <person name="Rocap G."/>
            <person name="Roy S.W."/>
            <person name="Sarai C."/>
            <person name="Schaack S."/>
            <person name="Shirato S."/>
            <person name="Slamovits C.H."/>
            <person name="Spencer D.F."/>
            <person name="Suzuki S."/>
            <person name="Worden A.Z."/>
            <person name="Zauner S."/>
            <person name="Barry K."/>
            <person name="Bell C."/>
            <person name="Bharti A.K."/>
            <person name="Crow J.A."/>
            <person name="Grimwood J."/>
            <person name="Kramer R."/>
            <person name="Lindquist E."/>
            <person name="Lucas S."/>
            <person name="Salamov A."/>
            <person name="McFadden G.I."/>
            <person name="Lane C.E."/>
            <person name="Keeling P.J."/>
            <person name="Gray M.W."/>
            <person name="Grigoriev I.V."/>
            <person name="Archibald J.M."/>
        </authorList>
    </citation>
    <scope>NUCLEOTIDE SEQUENCE</scope>
    <source>
        <strain evidence="1 3">CCMP2712</strain>
    </source>
</reference>
<accession>L1I8Z7</accession>
<dbReference type="HOGENOM" id="CLU_1484682_0_0_1"/>
<proteinExistence type="predicted"/>
<dbReference type="KEGG" id="gtt:GUITHDRAFT_148531"/>
<dbReference type="EMBL" id="JH993182">
    <property type="protein sequence ID" value="EKX32582.1"/>
    <property type="molecule type" value="Genomic_DNA"/>
</dbReference>
<evidence type="ECO:0000313" key="1">
    <source>
        <dbReference type="EMBL" id="EKX32582.1"/>
    </source>
</evidence>
<keyword evidence="3" id="KW-1185">Reference proteome</keyword>
<dbReference type="EnsemblProtists" id="EKX32582">
    <property type="protein sequence ID" value="EKX32582"/>
    <property type="gene ID" value="GUITHDRAFT_148531"/>
</dbReference>
<dbReference type="AlphaFoldDB" id="L1I8Z7"/>
<dbReference type="PaxDb" id="55529-EKX32582"/>
<evidence type="ECO:0000313" key="2">
    <source>
        <dbReference type="EnsemblProtists" id="EKX32582"/>
    </source>
</evidence>